<accession>A0A7K0JZM3</accession>
<keyword evidence="1" id="KW-1133">Transmembrane helix</keyword>
<dbReference type="AlphaFoldDB" id="A0A7K0JZM3"/>
<evidence type="ECO:0000313" key="2">
    <source>
        <dbReference type="EMBL" id="MST48672.1"/>
    </source>
</evidence>
<dbReference type="RefSeq" id="WP_321066579.1">
    <property type="nucleotide sequence ID" value="NZ_JAXFVG010000021.1"/>
</dbReference>
<organism evidence="2 3">
    <name type="scientific">Mobiluncus porci</name>
    <dbReference type="NCBI Taxonomy" id="2652278"/>
    <lineage>
        <taxon>Bacteria</taxon>
        <taxon>Bacillati</taxon>
        <taxon>Actinomycetota</taxon>
        <taxon>Actinomycetes</taxon>
        <taxon>Actinomycetales</taxon>
        <taxon>Actinomycetaceae</taxon>
        <taxon>Mobiluncus</taxon>
    </lineage>
</organism>
<dbReference type="Proteomes" id="UP000442535">
    <property type="component" value="Unassembled WGS sequence"/>
</dbReference>
<feature type="transmembrane region" description="Helical" evidence="1">
    <location>
        <begin position="25"/>
        <end position="45"/>
    </location>
</feature>
<proteinExistence type="predicted"/>
<protein>
    <submittedName>
        <fullName evidence="2">Uncharacterized protein</fullName>
    </submittedName>
</protein>
<evidence type="ECO:0000313" key="3">
    <source>
        <dbReference type="Proteomes" id="UP000442535"/>
    </source>
</evidence>
<keyword evidence="1" id="KW-0812">Transmembrane</keyword>
<gene>
    <name evidence="2" type="ORF">FYJ63_00085</name>
</gene>
<reference evidence="2 3" key="1">
    <citation type="submission" date="2019-08" db="EMBL/GenBank/DDBJ databases">
        <title>In-depth cultivation of the pig gut microbiome towards novel bacterial diversity and tailored functional studies.</title>
        <authorList>
            <person name="Wylensek D."/>
            <person name="Hitch T.C.A."/>
            <person name="Clavel T."/>
        </authorList>
    </citation>
    <scope>NUCLEOTIDE SEQUENCE [LARGE SCALE GENOMIC DNA]</scope>
    <source>
        <strain evidence="2 3">RF-GAM-744-WT-7</strain>
    </source>
</reference>
<keyword evidence="1" id="KW-0472">Membrane</keyword>
<evidence type="ECO:0000256" key="1">
    <source>
        <dbReference type="SAM" id="Phobius"/>
    </source>
</evidence>
<name>A0A7K0JZM3_9ACTO</name>
<feature type="transmembrane region" description="Helical" evidence="1">
    <location>
        <begin position="65"/>
        <end position="87"/>
    </location>
</feature>
<sequence>MALTLWAVSTVISVFYLHTSRRLQLATAASCLMVLLVGLTAADLAEALVFGKPVALSPVVATLPAAAAWIGLAVIGAGELLLTLIIAREKHRVLSVNVIKNAVDELPDGLGFATPQGELLLGNYEMAEMQCAVTGKSWGNFNEFLAALDTGDLAAGQVIFRNPLVVRSESGKVWSLSTRELAGDLEGIRETRAEDLTAASQIGRKLDLHRERFSQLQDKQLQLQAASREIEVSIAALRRALAPPAKEDTAQVATAAFLRGEGGGSVSELVELWRQAVGSAELRGENNS</sequence>
<keyword evidence="3" id="KW-1185">Reference proteome</keyword>
<comment type="caution">
    <text evidence="2">The sequence shown here is derived from an EMBL/GenBank/DDBJ whole genome shotgun (WGS) entry which is preliminary data.</text>
</comment>
<dbReference type="EMBL" id="VUMY01000001">
    <property type="protein sequence ID" value="MST48672.1"/>
    <property type="molecule type" value="Genomic_DNA"/>
</dbReference>